<dbReference type="OrthoDB" id="5137249at2"/>
<feature type="transmembrane region" description="Helical" evidence="7">
    <location>
        <begin position="312"/>
        <end position="337"/>
    </location>
</feature>
<feature type="domain" description="ABC3 transporter permease C-terminal" evidence="8">
    <location>
        <begin position="269"/>
        <end position="385"/>
    </location>
</feature>
<evidence type="ECO:0000256" key="1">
    <source>
        <dbReference type="ARBA" id="ARBA00004651"/>
    </source>
</evidence>
<protein>
    <submittedName>
        <fullName evidence="10">ABC transporter permease</fullName>
    </submittedName>
</protein>
<evidence type="ECO:0000313" key="10">
    <source>
        <dbReference type="EMBL" id="TQV70623.1"/>
    </source>
</evidence>
<dbReference type="RefSeq" id="WP_142899692.1">
    <property type="nucleotide sequence ID" value="NZ_ML660067.1"/>
</dbReference>
<dbReference type="PANTHER" id="PTHR30489">
    <property type="entry name" value="LIPOPROTEIN-RELEASING SYSTEM TRANSMEMBRANE PROTEIN LOLE"/>
    <property type="match status" value="1"/>
</dbReference>
<keyword evidence="5 7" id="KW-1133">Transmembrane helix</keyword>
<dbReference type="Pfam" id="PF02687">
    <property type="entry name" value="FtsX"/>
    <property type="match status" value="2"/>
</dbReference>
<dbReference type="PANTHER" id="PTHR30489:SF0">
    <property type="entry name" value="LIPOPROTEIN-RELEASING SYSTEM TRANSMEMBRANE PROTEIN LOLE"/>
    <property type="match status" value="1"/>
</dbReference>
<dbReference type="EMBL" id="VHSH01000016">
    <property type="protein sequence ID" value="TQV70623.1"/>
    <property type="molecule type" value="Genomic_DNA"/>
</dbReference>
<proteinExistence type="inferred from homology"/>
<keyword evidence="6 7" id="KW-0472">Membrane</keyword>
<evidence type="ECO:0000256" key="7">
    <source>
        <dbReference type="SAM" id="Phobius"/>
    </source>
</evidence>
<evidence type="ECO:0000256" key="5">
    <source>
        <dbReference type="ARBA" id="ARBA00022989"/>
    </source>
</evidence>
<comment type="caution">
    <text evidence="10">The sequence shown here is derived from an EMBL/GenBank/DDBJ whole genome shotgun (WGS) entry which is preliminary data.</text>
</comment>
<keyword evidence="11" id="KW-1185">Reference proteome</keyword>
<evidence type="ECO:0000256" key="4">
    <source>
        <dbReference type="ARBA" id="ARBA00022692"/>
    </source>
</evidence>
<feature type="domain" description="MacB-like periplasmic core" evidence="9">
    <location>
        <begin position="434"/>
        <end position="584"/>
    </location>
</feature>
<organism evidence="10 11">
    <name type="scientific">Denitrobaculum tricleocarpae</name>
    <dbReference type="NCBI Taxonomy" id="2591009"/>
    <lineage>
        <taxon>Bacteria</taxon>
        <taxon>Pseudomonadati</taxon>
        <taxon>Pseudomonadota</taxon>
        <taxon>Alphaproteobacteria</taxon>
        <taxon>Rhodospirillales</taxon>
        <taxon>Rhodospirillaceae</taxon>
        <taxon>Denitrobaculum</taxon>
    </lineage>
</organism>
<feature type="transmembrane region" description="Helical" evidence="7">
    <location>
        <begin position="703"/>
        <end position="732"/>
    </location>
</feature>
<evidence type="ECO:0000256" key="6">
    <source>
        <dbReference type="ARBA" id="ARBA00023136"/>
    </source>
</evidence>
<dbReference type="GO" id="GO:0098797">
    <property type="term" value="C:plasma membrane protein complex"/>
    <property type="evidence" value="ECO:0007669"/>
    <property type="project" value="TreeGrafter"/>
</dbReference>
<dbReference type="Pfam" id="PF12704">
    <property type="entry name" value="MacB_PCD"/>
    <property type="match status" value="2"/>
</dbReference>
<feature type="domain" description="MacB-like periplasmic core" evidence="9">
    <location>
        <begin position="23"/>
        <end position="234"/>
    </location>
</feature>
<feature type="domain" description="ABC3 transporter permease C-terminal" evidence="8">
    <location>
        <begin position="661"/>
        <end position="770"/>
    </location>
</feature>
<dbReference type="InterPro" id="IPR051447">
    <property type="entry name" value="Lipoprotein-release_system"/>
</dbReference>
<evidence type="ECO:0000313" key="11">
    <source>
        <dbReference type="Proteomes" id="UP000315252"/>
    </source>
</evidence>
<evidence type="ECO:0000256" key="3">
    <source>
        <dbReference type="ARBA" id="ARBA00022475"/>
    </source>
</evidence>
<comment type="similarity">
    <text evidence="2">Belongs to the ABC-4 integral membrane protein family. LolC/E subfamily.</text>
</comment>
<reference evidence="10 11" key="1">
    <citation type="submission" date="2019-06" db="EMBL/GenBank/DDBJ databases">
        <title>Whole genome sequence for Rhodospirillaceae sp. R148.</title>
        <authorList>
            <person name="Wang G."/>
        </authorList>
    </citation>
    <scope>NUCLEOTIDE SEQUENCE [LARGE SCALE GENOMIC DNA]</scope>
    <source>
        <strain evidence="10 11">R148</strain>
    </source>
</reference>
<feature type="transmembrane region" description="Helical" evidence="7">
    <location>
        <begin position="273"/>
        <end position="292"/>
    </location>
</feature>
<accession>A0A545T073</accession>
<name>A0A545T073_9PROT</name>
<evidence type="ECO:0000259" key="9">
    <source>
        <dbReference type="Pfam" id="PF12704"/>
    </source>
</evidence>
<dbReference type="InterPro" id="IPR025857">
    <property type="entry name" value="MacB_PCD"/>
</dbReference>
<gene>
    <name evidence="10" type="ORF">FKG95_27580</name>
</gene>
<feature type="transmembrane region" description="Helical" evidence="7">
    <location>
        <begin position="20"/>
        <end position="43"/>
    </location>
</feature>
<keyword evidence="3" id="KW-1003">Cell membrane</keyword>
<keyword evidence="4 7" id="KW-0812">Transmembrane</keyword>
<dbReference type="AlphaFoldDB" id="A0A545T073"/>
<dbReference type="InterPro" id="IPR003838">
    <property type="entry name" value="ABC3_permease_C"/>
</dbReference>
<evidence type="ECO:0000256" key="2">
    <source>
        <dbReference type="ARBA" id="ARBA00005236"/>
    </source>
</evidence>
<dbReference type="Proteomes" id="UP000315252">
    <property type="component" value="Unassembled WGS sequence"/>
</dbReference>
<feature type="transmembrane region" description="Helical" evidence="7">
    <location>
        <begin position="429"/>
        <end position="454"/>
    </location>
</feature>
<evidence type="ECO:0000259" key="8">
    <source>
        <dbReference type="Pfam" id="PF02687"/>
    </source>
</evidence>
<dbReference type="GO" id="GO:0044874">
    <property type="term" value="P:lipoprotein localization to outer membrane"/>
    <property type="evidence" value="ECO:0007669"/>
    <property type="project" value="TreeGrafter"/>
</dbReference>
<sequence>MNPLDKKLFRDLWRLRGQVIAIALIVASGVGVLIMSLSSLEALEETANAYYERYRFAQVFAEVKRAPRSLEKKIAELPGVQAVDTRIAQFAVVDIAGFGEPVIAQLVSIPERGQPNLNQLVLRSGRWVTPGRVDEVILGEPFAEAHGFKPGDKFQAVLKGNKRTLTIVGTALSPEFVYSIGPGALMPDDLRFGIFWMGRDALAAAYDLEDSFNGVAVSLLRGVEPKGVIERLDNLLEDYGGVGAYARKDQISNWFLMNELEQLRSMSTIMPTIFLAVAGFLTNMVLARLIAIERTEIGLLKAFGYSNLAVGWHYAKMVMAMTGLGIVIGWGVGYGLGQWSTHIYADQFRFPFLLFRPGPTSFSIAAIVSMAAALIGAAGAVRSSVALSPAESMRPPAPPVFHKGGLMDSALAVLLDQPSRMILRQIIRWPLRAFLTASGIALSVAVLISSLQWLDSIDHMADTHFFQAQHQDIMVGLVEAEQESVVREFANLPGVLSVESQRIVTANFRSGTRLHRGSLNGIEPDARLQPIYDNAGRVVAVPPGGLVLSTKLAEKLAVGPGDTVLVEVLEGRRPTLELPVVSLFGTFIGMPAYIDKSAMNRLLLEPRRVEFLDLLVDEREQAELFAELKELPSIAAVMLRRAAVDEFYETLAKTLLVYISFFVAFSCTLAFGVVYNTARIALSERGRELATLRVLGFSRWEISYILLGEVGLTVLFGLPLGCLAGLGLAWLMTTAFESELYRIPMIIEPSTYGVGVLIALLAAVVSGFIVRERLDKLDLISVLKTRE</sequence>
<feature type="transmembrane region" description="Helical" evidence="7">
    <location>
        <begin position="752"/>
        <end position="770"/>
    </location>
</feature>
<feature type="transmembrane region" description="Helical" evidence="7">
    <location>
        <begin position="655"/>
        <end position="682"/>
    </location>
</feature>
<feature type="transmembrane region" description="Helical" evidence="7">
    <location>
        <begin position="358"/>
        <end position="380"/>
    </location>
</feature>
<comment type="subcellular location">
    <subcellularLocation>
        <location evidence="1">Cell membrane</location>
        <topology evidence="1">Multi-pass membrane protein</topology>
    </subcellularLocation>
</comment>